<dbReference type="PANTHER" id="PTHR46332:SF5">
    <property type="entry name" value="ASPARTATE BETA-HYDROXYLASE DOMAIN CONTAINING 2"/>
    <property type="match status" value="1"/>
</dbReference>
<proteinExistence type="inferred from homology"/>
<name>A0A9P1FR78_9DINO</name>
<keyword evidence="2" id="KW-0223">Dioxygenase</keyword>
<keyword evidence="7" id="KW-1185">Reference proteome</keyword>
<keyword evidence="3" id="KW-0560">Oxidoreductase</keyword>
<evidence type="ECO:0000259" key="4">
    <source>
        <dbReference type="Pfam" id="PF05118"/>
    </source>
</evidence>
<dbReference type="Pfam" id="PF05118">
    <property type="entry name" value="Asp_Arg_Hydrox"/>
    <property type="match status" value="1"/>
</dbReference>
<dbReference type="AlphaFoldDB" id="A0A9P1FR78"/>
<organism evidence="5">
    <name type="scientific">Cladocopium goreaui</name>
    <dbReference type="NCBI Taxonomy" id="2562237"/>
    <lineage>
        <taxon>Eukaryota</taxon>
        <taxon>Sar</taxon>
        <taxon>Alveolata</taxon>
        <taxon>Dinophyceae</taxon>
        <taxon>Suessiales</taxon>
        <taxon>Symbiodiniaceae</taxon>
        <taxon>Cladocopium</taxon>
    </lineage>
</organism>
<comment type="caution">
    <text evidence="5">The sequence shown here is derived from an EMBL/GenBank/DDBJ whole genome shotgun (WGS) entry which is preliminary data.</text>
</comment>
<evidence type="ECO:0000256" key="1">
    <source>
        <dbReference type="ARBA" id="ARBA00007730"/>
    </source>
</evidence>
<reference evidence="5" key="1">
    <citation type="submission" date="2022-10" db="EMBL/GenBank/DDBJ databases">
        <authorList>
            <person name="Chen Y."/>
            <person name="Dougan E. K."/>
            <person name="Chan C."/>
            <person name="Rhodes N."/>
            <person name="Thang M."/>
        </authorList>
    </citation>
    <scope>NUCLEOTIDE SEQUENCE</scope>
</reference>
<evidence type="ECO:0000313" key="5">
    <source>
        <dbReference type="EMBL" id="CAI3983825.1"/>
    </source>
</evidence>
<evidence type="ECO:0000256" key="2">
    <source>
        <dbReference type="ARBA" id="ARBA00022964"/>
    </source>
</evidence>
<dbReference type="GO" id="GO:0051213">
    <property type="term" value="F:dioxygenase activity"/>
    <property type="evidence" value="ECO:0007669"/>
    <property type="project" value="UniProtKB-KW"/>
</dbReference>
<dbReference type="GO" id="GO:0016020">
    <property type="term" value="C:membrane"/>
    <property type="evidence" value="ECO:0007669"/>
    <property type="project" value="TreeGrafter"/>
</dbReference>
<dbReference type="EMBL" id="CAMXCT030000838">
    <property type="protein sequence ID" value="CAL4771137.1"/>
    <property type="molecule type" value="Genomic_DNA"/>
</dbReference>
<evidence type="ECO:0000256" key="3">
    <source>
        <dbReference type="ARBA" id="ARBA00023002"/>
    </source>
</evidence>
<protein>
    <recommendedName>
        <fullName evidence="4">Aspartyl/asparaginy/proline hydroxylase domain-containing protein</fullName>
    </recommendedName>
</protein>
<accession>A0A9P1FR78</accession>
<evidence type="ECO:0000313" key="6">
    <source>
        <dbReference type="EMBL" id="CAL1137200.1"/>
    </source>
</evidence>
<feature type="domain" description="Aspartyl/asparaginy/proline hydroxylase" evidence="4">
    <location>
        <begin position="188"/>
        <end position="353"/>
    </location>
</feature>
<gene>
    <name evidence="5" type="ORF">C1SCF055_LOCUS11405</name>
</gene>
<dbReference type="InterPro" id="IPR051821">
    <property type="entry name" value="Asp/Asn_beta-hydroxylase"/>
</dbReference>
<evidence type="ECO:0000313" key="7">
    <source>
        <dbReference type="Proteomes" id="UP001152797"/>
    </source>
</evidence>
<dbReference type="InterPro" id="IPR027443">
    <property type="entry name" value="IPNS-like_sf"/>
</dbReference>
<dbReference type="Gene3D" id="2.60.120.330">
    <property type="entry name" value="B-lactam Antibiotic, Isopenicillin N Synthase, Chain"/>
    <property type="match status" value="1"/>
</dbReference>
<dbReference type="InterPro" id="IPR007803">
    <property type="entry name" value="Asp/Arg/Pro-Hydrxlase"/>
</dbReference>
<dbReference type="OrthoDB" id="436908at2759"/>
<comment type="similarity">
    <text evidence="1">Belongs to the aspartyl/asparaginyl beta-hydroxylase family.</text>
</comment>
<dbReference type="EMBL" id="CAMXCT020000838">
    <property type="protein sequence ID" value="CAL1137200.1"/>
    <property type="molecule type" value="Genomic_DNA"/>
</dbReference>
<dbReference type="Proteomes" id="UP001152797">
    <property type="component" value="Unassembled WGS sequence"/>
</dbReference>
<sequence>MYNELGIHERAKADMMVGCGWHMLGQDDKAFDPLMRAVASDGCMSASDQLSAILVVMPLLRKKCQWRQIIEAGDKARKLAAGVWVDPVLPFLKGMALERLKCTEQAANHLEESIAMKPGFRQAHLEFQQAASELDDVERCRRVAQLLVDQGGYWVNCLQRPLHFTSNPKVRSQPWYDPQLFELVHALEKNFHAIRGELEAFNKSRWSSVGSAHRGNENSRHDADLVSTGEWREVVLLGDSDECEENCRECPMTAELLRSFSEVSQCAEMRLGESLFSQLLPGTRLRSHCGPSNLRLTCHLGIRIPSGCKIVCGGEPCCWEEGKCIVFDDSFEHEVLHEGDEARTVLLVNFWHPDVPPEMRHGLMSAARSPHDLAA</sequence>
<dbReference type="PANTHER" id="PTHR46332">
    <property type="entry name" value="ASPARTATE BETA-HYDROXYLASE DOMAIN-CONTAINING PROTEIN 2"/>
    <property type="match status" value="1"/>
</dbReference>
<reference evidence="6" key="2">
    <citation type="submission" date="2024-04" db="EMBL/GenBank/DDBJ databases">
        <authorList>
            <person name="Chen Y."/>
            <person name="Shah S."/>
            <person name="Dougan E. K."/>
            <person name="Thang M."/>
            <person name="Chan C."/>
        </authorList>
    </citation>
    <scope>NUCLEOTIDE SEQUENCE [LARGE SCALE GENOMIC DNA]</scope>
</reference>
<dbReference type="SUPFAM" id="SSF51197">
    <property type="entry name" value="Clavaminate synthase-like"/>
    <property type="match status" value="1"/>
</dbReference>
<dbReference type="EMBL" id="CAMXCT010000838">
    <property type="protein sequence ID" value="CAI3983825.1"/>
    <property type="molecule type" value="Genomic_DNA"/>
</dbReference>